<comment type="caution">
    <text evidence="1">The sequence shown here is derived from an EMBL/GenBank/DDBJ whole genome shotgun (WGS) entry which is preliminary data.</text>
</comment>
<gene>
    <name evidence="1" type="ORF">DAY19_00025</name>
</gene>
<evidence type="ECO:0008006" key="3">
    <source>
        <dbReference type="Google" id="ProtNLM"/>
    </source>
</evidence>
<dbReference type="RefSeq" id="WP_114705131.1">
    <property type="nucleotide sequence ID" value="NZ_QDKL01000001.1"/>
</dbReference>
<organism evidence="1 2">
    <name type="scientific">Halobacteriovorax vibrionivorans</name>
    <dbReference type="NCBI Taxonomy" id="2152716"/>
    <lineage>
        <taxon>Bacteria</taxon>
        <taxon>Pseudomonadati</taxon>
        <taxon>Bdellovibrionota</taxon>
        <taxon>Bacteriovoracia</taxon>
        <taxon>Bacteriovoracales</taxon>
        <taxon>Halobacteriovoraceae</taxon>
        <taxon>Halobacteriovorax</taxon>
    </lineage>
</organism>
<keyword evidence="2" id="KW-1185">Reference proteome</keyword>
<sequence>MILKRYLKYILISFSLMLMSYQSFGSNMKEAYIKDLKAVKEIKGSGDNKLLTLIRKSSDELVDEWSPELAKELCRVYDKLLNVNQNYFLSELIGPVMKKRKKEFLPIFNKVVSKKNRELHKKLEEMVERETREGNG</sequence>
<protein>
    <recommendedName>
        <fullName evidence="3">DUF2059 domain-containing protein</fullName>
    </recommendedName>
</protein>
<accession>A0ABY0IGX1</accession>
<name>A0ABY0IGX1_9BACT</name>
<dbReference type="EMBL" id="QDKL01000001">
    <property type="protein sequence ID" value="RZF22187.1"/>
    <property type="molecule type" value="Genomic_DNA"/>
</dbReference>
<evidence type="ECO:0000313" key="2">
    <source>
        <dbReference type="Proteomes" id="UP000443582"/>
    </source>
</evidence>
<reference evidence="2" key="1">
    <citation type="journal article" date="2019" name="Int. J. Syst. Evol. Microbiol.">
        <title>Halobacteriovorax valvorus sp. nov., a novel prokaryotic predator isolated from coastal seawater of China.</title>
        <authorList>
            <person name="Chen M.-X."/>
        </authorList>
    </citation>
    <scope>NUCLEOTIDE SEQUENCE [LARGE SCALE GENOMIC DNA]</scope>
    <source>
        <strain evidence="2">BL9</strain>
    </source>
</reference>
<dbReference type="Proteomes" id="UP000443582">
    <property type="component" value="Unassembled WGS sequence"/>
</dbReference>
<evidence type="ECO:0000313" key="1">
    <source>
        <dbReference type="EMBL" id="RZF22187.1"/>
    </source>
</evidence>
<proteinExistence type="predicted"/>